<gene>
    <name evidence="1" type="ordered locus">Bmur_0139</name>
</gene>
<proteinExistence type="predicted"/>
<organism evidence="1 2">
    <name type="scientific">Brachyspira murdochii (strain ATCC 51284 / DSM 12563 / 56-150)</name>
    <name type="common">Serpulina murdochii</name>
    <dbReference type="NCBI Taxonomy" id="526224"/>
    <lineage>
        <taxon>Bacteria</taxon>
        <taxon>Pseudomonadati</taxon>
        <taxon>Spirochaetota</taxon>
        <taxon>Spirochaetia</taxon>
        <taxon>Brachyspirales</taxon>
        <taxon>Brachyspiraceae</taxon>
        <taxon>Brachyspira</taxon>
    </lineage>
</organism>
<dbReference type="STRING" id="526224.Bmur_0139"/>
<dbReference type="AlphaFoldDB" id="D5U4K1"/>
<dbReference type="EMBL" id="CP001959">
    <property type="protein sequence ID" value="ADG70246.1"/>
    <property type="molecule type" value="Genomic_DNA"/>
</dbReference>
<sequence>MFELKVKDKEENGFIYKIMTLDLGNKIEEIYIKLPVSEKEYLTKSYDPYVFFYIFKMMSIGGDCKIKGNVNKSFLDNLEMFIECWKIWLPDKCKNIKIIAYDEIDDEPKKLNNDAVMCFSGGLDSISTLYRHYKGLAGRNNKNIKKLLKIGGARTPTVIMANTDLDYNKINEEISKRIINIANDIKYEVIDIDTNLYTVSSIFDWGDEFIALFISVMMLYQDTYNNLIIASDEFIAQDSIMVPHGSNPISNKFIKSNCFNLITDGEFLTRIDKMNVIKDWKYALNKLDACDSYRSKEYKLCGRCKKCMITKLNYKIINANVNFYDIYDDPSFNLDAYSSLGEYFNIFYKEILYYDKLHGNVPKYIINNLNNILSPQKISKSDEFIKKLAWWIPIKKLRDKFRNYYLEQNRTEQNRTEQNRTEQNRTEQ</sequence>
<protein>
    <submittedName>
        <fullName evidence="1">Uncharacterized protein</fullName>
    </submittedName>
</protein>
<dbReference type="Proteomes" id="UP000001915">
    <property type="component" value="Chromosome"/>
</dbReference>
<accession>D5U4K1</accession>
<reference evidence="1 2" key="1">
    <citation type="journal article" date="2010" name="Stand. Genomic Sci.">
        <title>Complete genome sequence of Brachyspira murdochii type strain (56-150).</title>
        <authorList>
            <person name="Pati A."/>
            <person name="Sikorski J."/>
            <person name="Gronow S."/>
            <person name="Munk C."/>
            <person name="Lapidus A."/>
            <person name="Copeland A."/>
            <person name="Glavina Del Tio T."/>
            <person name="Nolan M."/>
            <person name="Lucas S."/>
            <person name="Chen F."/>
            <person name="Tice H."/>
            <person name="Cheng J.F."/>
            <person name="Han C."/>
            <person name="Detter J.C."/>
            <person name="Bruce D."/>
            <person name="Tapia R."/>
            <person name="Goodwin L."/>
            <person name="Pitluck S."/>
            <person name="Liolios K."/>
            <person name="Ivanova N."/>
            <person name="Mavromatis K."/>
            <person name="Mikhailova N."/>
            <person name="Chen A."/>
            <person name="Palaniappan K."/>
            <person name="Land M."/>
            <person name="Hauser L."/>
            <person name="Chang Y.J."/>
            <person name="Jeffries C.D."/>
            <person name="Spring S."/>
            <person name="Rohde M."/>
            <person name="Goker M."/>
            <person name="Bristow J."/>
            <person name="Eisen J.A."/>
            <person name="Markowitz V."/>
            <person name="Hugenholtz P."/>
            <person name="Kyrpides N.C."/>
            <person name="Klenk H.P."/>
        </authorList>
    </citation>
    <scope>NUCLEOTIDE SEQUENCE [LARGE SCALE GENOMIC DNA]</scope>
    <source>
        <strain evidence="2">ATCC 51284 / DSM 12563 / 56-150</strain>
    </source>
</reference>
<evidence type="ECO:0000313" key="1">
    <source>
        <dbReference type="EMBL" id="ADG70246.1"/>
    </source>
</evidence>
<dbReference type="HOGENOM" id="CLU_619197_0_0_12"/>
<dbReference type="KEGG" id="brm:Bmur_0139"/>
<dbReference type="RefSeq" id="WP_013112677.1">
    <property type="nucleotide sequence ID" value="NC_014150.1"/>
</dbReference>
<dbReference type="eggNOG" id="ENOG5031ARV">
    <property type="taxonomic scope" value="Bacteria"/>
</dbReference>
<dbReference type="OrthoDB" id="197889at2"/>
<evidence type="ECO:0000313" key="2">
    <source>
        <dbReference type="Proteomes" id="UP000001915"/>
    </source>
</evidence>
<name>D5U4K1_BRAM5</name>